<dbReference type="Pfam" id="PF02597">
    <property type="entry name" value="ThiS"/>
    <property type="match status" value="1"/>
</dbReference>
<comment type="caution">
    <text evidence="2">The sequence shown here is derived from an EMBL/GenBank/DDBJ whole genome shotgun (WGS) entry which is preliminary data.</text>
</comment>
<accession>A0A3N6MEN9</accession>
<proteinExistence type="predicted"/>
<dbReference type="InterPro" id="IPR054834">
    <property type="entry name" value="SAMP1_3"/>
</dbReference>
<dbReference type="InterPro" id="IPR012675">
    <property type="entry name" value="Beta-grasp_dom_sf"/>
</dbReference>
<dbReference type="InterPro" id="IPR052045">
    <property type="entry name" value="Sulfur_Carrier/Prot_Modifier"/>
</dbReference>
<dbReference type="InterPro" id="IPR003749">
    <property type="entry name" value="ThiS/MoaD-like"/>
</dbReference>
<gene>
    <name evidence="2" type="ORF">EA472_03445</name>
</gene>
<dbReference type="NCBIfam" id="NF041918">
    <property type="entry name" value="SAMP1"/>
    <property type="match status" value="1"/>
</dbReference>
<keyword evidence="3" id="KW-1185">Reference proteome</keyword>
<protein>
    <submittedName>
        <fullName evidence="2">MoaD/ThiS family protein</fullName>
    </submittedName>
</protein>
<dbReference type="Proteomes" id="UP000281431">
    <property type="component" value="Unassembled WGS sequence"/>
</dbReference>
<name>A0A3N6MEN9_NATCH</name>
<dbReference type="SUPFAM" id="SSF54285">
    <property type="entry name" value="MoaD/ThiS"/>
    <property type="match status" value="1"/>
</dbReference>
<dbReference type="Gene3D" id="3.10.20.30">
    <property type="match status" value="1"/>
</dbReference>
<organism evidence="2 3">
    <name type="scientific">Natrarchaeobius chitinivorans</name>
    <dbReference type="NCBI Taxonomy" id="1679083"/>
    <lineage>
        <taxon>Archaea</taxon>
        <taxon>Methanobacteriati</taxon>
        <taxon>Methanobacteriota</taxon>
        <taxon>Stenosarchaea group</taxon>
        <taxon>Halobacteria</taxon>
        <taxon>Halobacteriales</taxon>
        <taxon>Natrialbaceae</taxon>
        <taxon>Natrarchaeobius</taxon>
    </lineage>
</organism>
<dbReference type="PANTHER" id="PTHR38031">
    <property type="entry name" value="SULFUR CARRIER PROTEIN SLR0821-RELATED"/>
    <property type="match status" value="1"/>
</dbReference>
<dbReference type="PANTHER" id="PTHR38031:SF1">
    <property type="entry name" value="SULFUR CARRIER PROTEIN CYSO"/>
    <property type="match status" value="1"/>
</dbReference>
<evidence type="ECO:0000313" key="2">
    <source>
        <dbReference type="EMBL" id="RQH02369.1"/>
    </source>
</evidence>
<evidence type="ECO:0000313" key="3">
    <source>
        <dbReference type="Proteomes" id="UP000281431"/>
    </source>
</evidence>
<evidence type="ECO:0000256" key="1">
    <source>
        <dbReference type="SAM" id="MobiDB-lite"/>
    </source>
</evidence>
<dbReference type="EMBL" id="REFZ01000002">
    <property type="protein sequence ID" value="RQH02369.1"/>
    <property type="molecule type" value="Genomic_DNA"/>
</dbReference>
<dbReference type="NCBIfam" id="TIGR01687">
    <property type="entry name" value="moaD_arch"/>
    <property type="match status" value="1"/>
</dbReference>
<dbReference type="AlphaFoldDB" id="A0A3N6MEN9"/>
<dbReference type="InterPro" id="IPR016155">
    <property type="entry name" value="Mopterin_synth/thiamin_S_b"/>
</dbReference>
<reference evidence="2 3" key="1">
    <citation type="submission" date="2018-10" db="EMBL/GenBank/DDBJ databases">
        <title>Natrarchaeobius chitinivorans gen. nov., sp. nov., and Natrarchaeobius haloalkaliphilus sp. nov., alkaliphilic, chitin-utilizing haloarchaea from hypersaline alkaline lakes.</title>
        <authorList>
            <person name="Sorokin D.Y."/>
            <person name="Elcheninov A.G."/>
            <person name="Kostrikina N.A."/>
            <person name="Bale N.J."/>
            <person name="Sinninghe Damste J.S."/>
            <person name="Khijniak T.V."/>
            <person name="Kublanov I.V."/>
            <person name="Toshchakov S.V."/>
        </authorList>
    </citation>
    <scope>NUCLEOTIDE SEQUENCE [LARGE SCALE GENOMIC DNA]</scope>
    <source>
        <strain evidence="2 3">AArcht7</strain>
    </source>
</reference>
<dbReference type="InterPro" id="IPR010038">
    <property type="entry name" value="MoaD_arc-typ"/>
</dbReference>
<feature type="region of interest" description="Disordered" evidence="1">
    <location>
        <begin position="77"/>
        <end position="107"/>
    </location>
</feature>
<sequence length="107" mass="11572">MRETTAMNVEVRVFGPFHDVVGTRSITCPVPSEPTVGGVLEELVERHPDLESHLYEDGELADRLAITKNKSHVGQLEGLETPIEGGDTIRISPPISGGANEPVRTKS</sequence>